<name>A0A8S2DYC1_9BILA</name>
<evidence type="ECO:0000313" key="2">
    <source>
        <dbReference type="EMBL" id="CAF1066373.1"/>
    </source>
</evidence>
<protein>
    <recommendedName>
        <fullName evidence="1">PAZ domain-containing protein</fullName>
    </recommendedName>
</protein>
<dbReference type="InterPro" id="IPR003100">
    <property type="entry name" value="PAZ_dom"/>
</dbReference>
<dbReference type="Pfam" id="PF02170">
    <property type="entry name" value="PAZ"/>
    <property type="match status" value="1"/>
</dbReference>
<proteinExistence type="predicted"/>
<reference evidence="2" key="1">
    <citation type="submission" date="2021-02" db="EMBL/GenBank/DDBJ databases">
        <authorList>
            <person name="Nowell W R."/>
        </authorList>
    </citation>
    <scope>NUCLEOTIDE SEQUENCE</scope>
</reference>
<dbReference type="AlphaFoldDB" id="A0A8S2DYC1"/>
<dbReference type="Gene3D" id="2.170.260.10">
    <property type="entry name" value="paz domain"/>
    <property type="match status" value="1"/>
</dbReference>
<accession>A0A8S2DYC1</accession>
<dbReference type="PANTHER" id="PTHR22891">
    <property type="entry name" value="EUKARYOTIC TRANSLATION INITIATION FACTOR 2C"/>
    <property type="match status" value="1"/>
</dbReference>
<organism evidence="2 4">
    <name type="scientific">Didymodactylos carnosus</name>
    <dbReference type="NCBI Taxonomy" id="1234261"/>
    <lineage>
        <taxon>Eukaryota</taxon>
        <taxon>Metazoa</taxon>
        <taxon>Spiralia</taxon>
        <taxon>Gnathifera</taxon>
        <taxon>Rotifera</taxon>
        <taxon>Eurotatoria</taxon>
        <taxon>Bdelloidea</taxon>
        <taxon>Philodinida</taxon>
        <taxon>Philodinidae</taxon>
        <taxon>Didymodactylos</taxon>
    </lineage>
</organism>
<dbReference type="Proteomes" id="UP000677228">
    <property type="component" value="Unassembled WGS sequence"/>
</dbReference>
<dbReference type="Proteomes" id="UP000682733">
    <property type="component" value="Unassembled WGS sequence"/>
</dbReference>
<sequence>MRQSSEIKFNVGSDDERGTLGEEMTVADYFAKKYKRTLKYPDLPCINGMAGSRNQANSLPMEIVKLVEWQRCFRPLDSVQRKLVTTMSSAGPNARYQQIMGYVHDPRILPAPEVIYRAQQQEDVVEHVSIGKWAIRDHFYTVPDIQKWAVLYFADEKPNEVVINVLNDLFYFV</sequence>
<feature type="domain" description="PAZ" evidence="1">
    <location>
        <begin position="1"/>
        <end position="68"/>
    </location>
</feature>
<dbReference type="SUPFAM" id="SSF101690">
    <property type="entry name" value="PAZ domain"/>
    <property type="match status" value="1"/>
</dbReference>
<evidence type="ECO:0000313" key="3">
    <source>
        <dbReference type="EMBL" id="CAF3831385.1"/>
    </source>
</evidence>
<evidence type="ECO:0000259" key="1">
    <source>
        <dbReference type="PROSITE" id="PS50821"/>
    </source>
</evidence>
<dbReference type="EMBL" id="CAJNOK010008543">
    <property type="protein sequence ID" value="CAF1066373.1"/>
    <property type="molecule type" value="Genomic_DNA"/>
</dbReference>
<dbReference type="EMBL" id="CAJOBA010008561">
    <property type="protein sequence ID" value="CAF3831385.1"/>
    <property type="molecule type" value="Genomic_DNA"/>
</dbReference>
<dbReference type="CDD" id="cd02846">
    <property type="entry name" value="PAZ_argonaute_like"/>
    <property type="match status" value="1"/>
</dbReference>
<evidence type="ECO:0000313" key="4">
    <source>
        <dbReference type="Proteomes" id="UP000677228"/>
    </source>
</evidence>
<gene>
    <name evidence="2" type="ORF">OVA965_LOCUS17676</name>
    <name evidence="3" type="ORF">TMI583_LOCUS17689</name>
</gene>
<comment type="caution">
    <text evidence="2">The sequence shown here is derived from an EMBL/GenBank/DDBJ whole genome shotgun (WGS) entry which is preliminary data.</text>
</comment>
<dbReference type="GO" id="GO:0003723">
    <property type="term" value="F:RNA binding"/>
    <property type="evidence" value="ECO:0007669"/>
    <property type="project" value="InterPro"/>
</dbReference>
<dbReference type="PROSITE" id="PS50821">
    <property type="entry name" value="PAZ"/>
    <property type="match status" value="1"/>
</dbReference>
<dbReference type="InterPro" id="IPR036085">
    <property type="entry name" value="PAZ_dom_sf"/>
</dbReference>